<dbReference type="EC" id="2.3.2.27" evidence="1"/>
<organism evidence="1 2">
    <name type="scientific">Desmophyllum pertusum</name>
    <dbReference type="NCBI Taxonomy" id="174260"/>
    <lineage>
        <taxon>Eukaryota</taxon>
        <taxon>Metazoa</taxon>
        <taxon>Cnidaria</taxon>
        <taxon>Anthozoa</taxon>
        <taxon>Hexacorallia</taxon>
        <taxon>Scleractinia</taxon>
        <taxon>Caryophylliina</taxon>
        <taxon>Caryophylliidae</taxon>
        <taxon>Desmophyllum</taxon>
    </lineage>
</organism>
<sequence>MKIQRKNTSLMFKGLPKKFYDHCRRVLYKHGCDPIQTIPTRFQLEDRPHTCDVQAAQLQEQLTKMEDSFKCKICMDTQIDTVFLPCGHMVFLQCLCGKC</sequence>
<protein>
    <submittedName>
        <fullName evidence="1">Zinc ion binding</fullName>
        <ecNumber evidence="1">2.3.2.27</ecNumber>
    </submittedName>
</protein>
<dbReference type="InterPro" id="IPR013083">
    <property type="entry name" value="Znf_RING/FYVE/PHD"/>
</dbReference>
<accession>A0A9W9Z420</accession>
<gene>
    <name evidence="1" type="primary">dnr1</name>
    <name evidence="1" type="ORF">OS493_005045</name>
</gene>
<keyword evidence="1" id="KW-0012">Acyltransferase</keyword>
<keyword evidence="1" id="KW-0808">Transferase</keyword>
<dbReference type="EMBL" id="MU826827">
    <property type="protein sequence ID" value="KAJ7374702.1"/>
    <property type="molecule type" value="Genomic_DNA"/>
</dbReference>
<dbReference type="Gene3D" id="3.30.40.10">
    <property type="entry name" value="Zinc/RING finger domain, C3HC4 (zinc finger)"/>
    <property type="match status" value="1"/>
</dbReference>
<reference evidence="1" key="1">
    <citation type="submission" date="2023-01" db="EMBL/GenBank/DDBJ databases">
        <title>Genome assembly of the deep-sea coral Lophelia pertusa.</title>
        <authorList>
            <person name="Herrera S."/>
            <person name="Cordes E."/>
        </authorList>
    </citation>
    <scope>NUCLEOTIDE SEQUENCE</scope>
    <source>
        <strain evidence="1">USNM1676648</strain>
        <tissue evidence="1">Polyp</tissue>
    </source>
</reference>
<evidence type="ECO:0000313" key="1">
    <source>
        <dbReference type="EMBL" id="KAJ7374702.1"/>
    </source>
</evidence>
<keyword evidence="2" id="KW-1185">Reference proteome</keyword>
<proteinExistence type="predicted"/>
<name>A0A9W9Z420_9CNID</name>
<dbReference type="GO" id="GO:0061630">
    <property type="term" value="F:ubiquitin protein ligase activity"/>
    <property type="evidence" value="ECO:0007669"/>
    <property type="project" value="UniProtKB-EC"/>
</dbReference>
<dbReference type="Proteomes" id="UP001163046">
    <property type="component" value="Unassembled WGS sequence"/>
</dbReference>
<dbReference type="SUPFAM" id="SSF57924">
    <property type="entry name" value="Inhibitor of apoptosis (IAP) repeat"/>
    <property type="match status" value="1"/>
</dbReference>
<evidence type="ECO:0000313" key="2">
    <source>
        <dbReference type="Proteomes" id="UP001163046"/>
    </source>
</evidence>
<dbReference type="OrthoDB" id="774873at2759"/>
<comment type="caution">
    <text evidence="1">The sequence shown here is derived from an EMBL/GenBank/DDBJ whole genome shotgun (WGS) entry which is preliminary data.</text>
</comment>
<dbReference type="AlphaFoldDB" id="A0A9W9Z420"/>